<dbReference type="Proteomes" id="UP000271098">
    <property type="component" value="Unassembled WGS sequence"/>
</dbReference>
<feature type="transmembrane region" description="Helical" evidence="1">
    <location>
        <begin position="43"/>
        <end position="67"/>
    </location>
</feature>
<proteinExistence type="predicted"/>
<accession>A0A183DD79</accession>
<protein>
    <submittedName>
        <fullName evidence="2 4">Uncharacterized protein</fullName>
    </submittedName>
</protein>
<evidence type="ECO:0000313" key="3">
    <source>
        <dbReference type="Proteomes" id="UP000271098"/>
    </source>
</evidence>
<name>A0A183DD79_9BILA</name>
<keyword evidence="1" id="KW-1133">Transmembrane helix</keyword>
<evidence type="ECO:0000313" key="4">
    <source>
        <dbReference type="WBParaSite" id="GPUH_0000667901-mRNA-1"/>
    </source>
</evidence>
<reference evidence="2 3" key="2">
    <citation type="submission" date="2018-11" db="EMBL/GenBank/DDBJ databases">
        <authorList>
            <consortium name="Pathogen Informatics"/>
        </authorList>
    </citation>
    <scope>NUCLEOTIDE SEQUENCE [LARGE SCALE GENOMIC DNA]</scope>
</reference>
<dbReference type="EMBL" id="UYRT01016040">
    <property type="protein sequence ID" value="VDK55570.1"/>
    <property type="molecule type" value="Genomic_DNA"/>
</dbReference>
<evidence type="ECO:0000256" key="1">
    <source>
        <dbReference type="SAM" id="Phobius"/>
    </source>
</evidence>
<reference evidence="4" key="1">
    <citation type="submission" date="2016-06" db="UniProtKB">
        <authorList>
            <consortium name="WormBaseParasite"/>
        </authorList>
    </citation>
    <scope>IDENTIFICATION</scope>
</reference>
<keyword evidence="1" id="KW-0472">Membrane</keyword>
<dbReference type="AlphaFoldDB" id="A0A183DD79"/>
<dbReference type="OrthoDB" id="377733at2759"/>
<sequence length="83" mass="9371">MSWIALFGSVGMVFTYFFSYSLTSPASPIIDVEPSMADTILHILSSPVALAYILFALTVSLFLDILYKVYDLLCNLKLHWPFM</sequence>
<keyword evidence="3" id="KW-1185">Reference proteome</keyword>
<dbReference type="WBParaSite" id="GPUH_0000667901-mRNA-1">
    <property type="protein sequence ID" value="GPUH_0000667901-mRNA-1"/>
    <property type="gene ID" value="GPUH_0000667901"/>
</dbReference>
<gene>
    <name evidence="2" type="ORF">GPUH_LOCUS6672</name>
</gene>
<keyword evidence="1" id="KW-0812">Transmembrane</keyword>
<organism evidence="4">
    <name type="scientific">Gongylonema pulchrum</name>
    <dbReference type="NCBI Taxonomy" id="637853"/>
    <lineage>
        <taxon>Eukaryota</taxon>
        <taxon>Metazoa</taxon>
        <taxon>Ecdysozoa</taxon>
        <taxon>Nematoda</taxon>
        <taxon>Chromadorea</taxon>
        <taxon>Rhabditida</taxon>
        <taxon>Spirurina</taxon>
        <taxon>Spiruromorpha</taxon>
        <taxon>Spiruroidea</taxon>
        <taxon>Gongylonematidae</taxon>
        <taxon>Gongylonema</taxon>
    </lineage>
</organism>
<evidence type="ECO:0000313" key="2">
    <source>
        <dbReference type="EMBL" id="VDK55570.1"/>
    </source>
</evidence>